<accession>A0ABW1ZRP8</accession>
<sequence>MPGNAMSGELEVIEVLEISGGLASVRLPDTSIEVWPLGLLPVGVEVGDHVGVSVDDGTWTTVLLPRPAGLLA</sequence>
<evidence type="ECO:0000313" key="1">
    <source>
        <dbReference type="EMBL" id="MFC6662855.1"/>
    </source>
</evidence>
<dbReference type="EMBL" id="JBHSWB010000002">
    <property type="protein sequence ID" value="MFC6662855.1"/>
    <property type="molecule type" value="Genomic_DNA"/>
</dbReference>
<dbReference type="RefSeq" id="WP_224611860.1">
    <property type="nucleotide sequence ID" value="NZ_JAIQXV010000020.1"/>
</dbReference>
<reference evidence="2" key="1">
    <citation type="journal article" date="2019" name="Int. J. Syst. Evol. Microbiol.">
        <title>The Global Catalogue of Microorganisms (GCM) 10K type strain sequencing project: providing services to taxonomists for standard genome sequencing and annotation.</title>
        <authorList>
            <consortium name="The Broad Institute Genomics Platform"/>
            <consortium name="The Broad Institute Genome Sequencing Center for Infectious Disease"/>
            <person name="Wu L."/>
            <person name="Ma J."/>
        </authorList>
    </citation>
    <scope>NUCLEOTIDE SEQUENCE [LARGE SCALE GENOMIC DNA]</scope>
    <source>
        <strain evidence="2">CCUG 63830</strain>
    </source>
</reference>
<gene>
    <name evidence="1" type="ORF">ACFP90_22700</name>
</gene>
<comment type="caution">
    <text evidence="1">The sequence shown here is derived from an EMBL/GenBank/DDBJ whole genome shotgun (WGS) entry which is preliminary data.</text>
</comment>
<evidence type="ECO:0000313" key="2">
    <source>
        <dbReference type="Proteomes" id="UP001596317"/>
    </source>
</evidence>
<proteinExistence type="predicted"/>
<dbReference type="Proteomes" id="UP001596317">
    <property type="component" value="Unassembled WGS sequence"/>
</dbReference>
<organism evidence="1 2">
    <name type="scientific">Deinococcus multiflagellatus</name>
    <dbReference type="NCBI Taxonomy" id="1656887"/>
    <lineage>
        <taxon>Bacteria</taxon>
        <taxon>Thermotogati</taxon>
        <taxon>Deinococcota</taxon>
        <taxon>Deinococci</taxon>
        <taxon>Deinococcales</taxon>
        <taxon>Deinococcaceae</taxon>
        <taxon>Deinococcus</taxon>
    </lineage>
</organism>
<keyword evidence="2" id="KW-1185">Reference proteome</keyword>
<name>A0ABW1ZRP8_9DEIO</name>
<protein>
    <submittedName>
        <fullName evidence="1">Uncharacterized protein</fullName>
    </submittedName>
</protein>